<protein>
    <recommendedName>
        <fullName evidence="7">UDP-3-O-acylglucosamine N-acyltransferase</fullName>
        <ecNumber evidence="7">2.3.1.191</ecNumber>
    </recommendedName>
</protein>
<dbReference type="InterPro" id="IPR018357">
    <property type="entry name" value="Hexapep_transf_CS"/>
</dbReference>
<keyword evidence="9" id="KW-1185">Reference proteome</keyword>
<dbReference type="Proteomes" id="UP000474957">
    <property type="component" value="Unassembled WGS sequence"/>
</dbReference>
<evidence type="ECO:0000256" key="1">
    <source>
        <dbReference type="ARBA" id="ARBA00022516"/>
    </source>
</evidence>
<dbReference type="EMBL" id="WIND01000006">
    <property type="protein sequence ID" value="MSU90027.1"/>
    <property type="molecule type" value="Genomic_DNA"/>
</dbReference>
<dbReference type="InterPro" id="IPR001451">
    <property type="entry name" value="Hexapep"/>
</dbReference>
<dbReference type="AlphaFoldDB" id="A0A6L5Z0G0"/>
<keyword evidence="2 7" id="KW-0441">Lipid A biosynthesis</keyword>
<dbReference type="GO" id="GO:0103118">
    <property type="term" value="F:UDP-3-O-[(3R)-3-hydroxyacyl]-glucosamine N-acyltransferase activity"/>
    <property type="evidence" value="ECO:0007669"/>
    <property type="project" value="UniProtKB-EC"/>
</dbReference>
<comment type="function">
    <text evidence="7">Catalyzes the N-acylation of UDP-3-O-acylglucosamine using 3-hydroxyacyl-ACP as the acyl donor. Is involved in the biosynthesis of lipid A, a phosphorylated glycolipid that anchors the lipopolysaccharide to the outer membrane of the cell.</text>
</comment>
<evidence type="ECO:0000256" key="7">
    <source>
        <dbReference type="HAMAP-Rule" id="MF_00523"/>
    </source>
</evidence>
<dbReference type="Pfam" id="PF14602">
    <property type="entry name" value="Hexapep_2"/>
    <property type="match status" value="1"/>
</dbReference>
<dbReference type="PROSITE" id="PS00101">
    <property type="entry name" value="HEXAPEP_TRANSFERASES"/>
    <property type="match status" value="2"/>
</dbReference>
<dbReference type="Pfam" id="PF00132">
    <property type="entry name" value="Hexapep"/>
    <property type="match status" value="2"/>
</dbReference>
<dbReference type="InterPro" id="IPR007691">
    <property type="entry name" value="LpxD"/>
</dbReference>
<evidence type="ECO:0000313" key="8">
    <source>
        <dbReference type="EMBL" id="MSU90027.1"/>
    </source>
</evidence>
<dbReference type="GO" id="GO:0016410">
    <property type="term" value="F:N-acyltransferase activity"/>
    <property type="evidence" value="ECO:0007669"/>
    <property type="project" value="InterPro"/>
</dbReference>
<organism evidence="8 9">
    <name type="scientific">Halovulum marinum</name>
    <dbReference type="NCBI Taxonomy" id="2662447"/>
    <lineage>
        <taxon>Bacteria</taxon>
        <taxon>Pseudomonadati</taxon>
        <taxon>Pseudomonadota</taxon>
        <taxon>Alphaproteobacteria</taxon>
        <taxon>Rhodobacterales</taxon>
        <taxon>Paracoccaceae</taxon>
        <taxon>Halovulum</taxon>
    </lineage>
</organism>
<keyword evidence="3 7" id="KW-0808">Transferase</keyword>
<keyword evidence="4 7" id="KW-0677">Repeat</keyword>
<keyword evidence="6 7" id="KW-0012">Acyltransferase</keyword>
<evidence type="ECO:0000256" key="6">
    <source>
        <dbReference type="ARBA" id="ARBA00023315"/>
    </source>
</evidence>
<evidence type="ECO:0000256" key="3">
    <source>
        <dbReference type="ARBA" id="ARBA00022679"/>
    </source>
</evidence>
<comment type="caution">
    <text evidence="8">The sequence shown here is derived from an EMBL/GenBank/DDBJ whole genome shotgun (WGS) entry which is preliminary data.</text>
</comment>
<keyword evidence="1 7" id="KW-0444">Lipid biosynthesis</keyword>
<dbReference type="NCBIfam" id="NF002060">
    <property type="entry name" value="PRK00892.1"/>
    <property type="match status" value="1"/>
</dbReference>
<evidence type="ECO:0000313" key="9">
    <source>
        <dbReference type="Proteomes" id="UP000474957"/>
    </source>
</evidence>
<reference evidence="8 9" key="1">
    <citation type="submission" date="2019-10" db="EMBL/GenBank/DDBJ databases">
        <title>Cognatihalovulum marinum gen. nov. sp. nov., a new member of the family Rhodobacteraceae isolated from deep seawater of the Northwest Indian Ocean.</title>
        <authorList>
            <person name="Ruan C."/>
            <person name="Wang J."/>
            <person name="Zheng X."/>
            <person name="Song L."/>
            <person name="Zhu Y."/>
            <person name="Huang Y."/>
            <person name="Lu Z."/>
            <person name="Du W."/>
            <person name="Huang L."/>
            <person name="Dai X."/>
        </authorList>
    </citation>
    <scope>NUCLEOTIDE SEQUENCE [LARGE SCALE GENOMIC DNA]</scope>
    <source>
        <strain evidence="8 9">2CG4</strain>
    </source>
</reference>
<evidence type="ECO:0000256" key="5">
    <source>
        <dbReference type="ARBA" id="ARBA00023098"/>
    </source>
</evidence>
<dbReference type="GO" id="GO:0016020">
    <property type="term" value="C:membrane"/>
    <property type="evidence" value="ECO:0007669"/>
    <property type="project" value="GOC"/>
</dbReference>
<gene>
    <name evidence="7 8" type="primary">lpxD</name>
    <name evidence="8" type="ORF">GE300_10435</name>
</gene>
<dbReference type="Gene3D" id="2.160.10.10">
    <property type="entry name" value="Hexapeptide repeat proteins"/>
    <property type="match status" value="1"/>
</dbReference>
<comment type="subunit">
    <text evidence="7">Homotrimer.</text>
</comment>
<comment type="pathway">
    <text evidence="7">Bacterial outer membrane biogenesis; LPS lipid A biosynthesis.</text>
</comment>
<evidence type="ECO:0000256" key="4">
    <source>
        <dbReference type="ARBA" id="ARBA00022737"/>
    </source>
</evidence>
<evidence type="ECO:0000256" key="2">
    <source>
        <dbReference type="ARBA" id="ARBA00022556"/>
    </source>
</evidence>
<dbReference type="GO" id="GO:0009245">
    <property type="term" value="P:lipid A biosynthetic process"/>
    <property type="evidence" value="ECO:0007669"/>
    <property type="project" value="UniProtKB-UniRule"/>
</dbReference>
<dbReference type="SUPFAM" id="SSF51161">
    <property type="entry name" value="Trimeric LpxA-like enzymes"/>
    <property type="match status" value="1"/>
</dbReference>
<dbReference type="InterPro" id="IPR011004">
    <property type="entry name" value="Trimer_LpxA-like_sf"/>
</dbReference>
<keyword evidence="5 7" id="KW-0443">Lipid metabolism</keyword>
<comment type="catalytic activity">
    <reaction evidence="7">
        <text>a UDP-3-O-[(3R)-3-hydroxyacyl]-alpha-D-glucosamine + a (3R)-hydroxyacyl-[ACP] = a UDP-2-N,3-O-bis[(3R)-3-hydroxyacyl]-alpha-D-glucosamine + holo-[ACP] + H(+)</text>
        <dbReference type="Rhea" id="RHEA:53836"/>
        <dbReference type="Rhea" id="RHEA-COMP:9685"/>
        <dbReference type="Rhea" id="RHEA-COMP:9945"/>
        <dbReference type="ChEBI" id="CHEBI:15378"/>
        <dbReference type="ChEBI" id="CHEBI:64479"/>
        <dbReference type="ChEBI" id="CHEBI:78827"/>
        <dbReference type="ChEBI" id="CHEBI:137740"/>
        <dbReference type="ChEBI" id="CHEBI:137748"/>
        <dbReference type="EC" id="2.3.1.191"/>
    </reaction>
</comment>
<feature type="active site" description="Proton acceptor" evidence="7">
    <location>
        <position position="259"/>
    </location>
</feature>
<dbReference type="CDD" id="cd03352">
    <property type="entry name" value="LbH_LpxD"/>
    <property type="match status" value="1"/>
</dbReference>
<dbReference type="PANTHER" id="PTHR43378">
    <property type="entry name" value="UDP-3-O-ACYLGLUCOSAMINE N-ACYLTRANSFERASE"/>
    <property type="match status" value="1"/>
</dbReference>
<sequence>MSHTLRAIAEALGAQADGDLDIEISGVAEPAHAAADQLALAMEPKFGAALGEGAAQAAILWEGADWRGMGLKAAIFAPRSRYVLAGVSRVFDHPLRLAAGVHPSAVIEAGARIGREVSIGAFTYVGPGAVIGDGSRLMNHVSIGADVRIGRDALIHPQVHIGARVVIGERFIAQPGAMIGGDGFSFVSPSRDNLESVRDSGHISEASRTPGFVRINSLGAVRIGDDVEVGANAAIDRGTVVDTAIGDGTKIDDLVDIGHNVQIGRHCLLCGQVGIAGSTEIGDRVVLAGQVGVADHISIGSDVIVAAGSGVGSSIPAGRVMMGYPAVEMKQNIANIRAIRRIPRALSRVEALEKRVSKLDPSE</sequence>
<dbReference type="EC" id="2.3.1.191" evidence="7"/>
<dbReference type="PANTHER" id="PTHR43378:SF2">
    <property type="entry name" value="UDP-3-O-ACYLGLUCOSAMINE N-ACYLTRANSFERASE 1, MITOCHONDRIAL-RELATED"/>
    <property type="match status" value="1"/>
</dbReference>
<accession>A0A6L5Z0G0</accession>
<name>A0A6L5Z0G0_9RHOB</name>
<dbReference type="RefSeq" id="WP_154446508.1">
    <property type="nucleotide sequence ID" value="NZ_WIND01000006.1"/>
</dbReference>
<dbReference type="UniPathway" id="UPA00973"/>
<dbReference type="NCBIfam" id="TIGR01853">
    <property type="entry name" value="lipid_A_lpxD"/>
    <property type="match status" value="1"/>
</dbReference>
<proteinExistence type="inferred from homology"/>
<dbReference type="HAMAP" id="MF_00523">
    <property type="entry name" value="LpxD"/>
    <property type="match status" value="1"/>
</dbReference>
<comment type="similarity">
    <text evidence="7">Belongs to the transferase hexapeptide repeat family. LpxD subfamily.</text>
</comment>
<dbReference type="Gene3D" id="3.40.1390.10">
    <property type="entry name" value="MurE/MurF, N-terminal domain"/>
    <property type="match status" value="1"/>
</dbReference>